<dbReference type="GO" id="GO:0005787">
    <property type="term" value="C:signal peptidase complex"/>
    <property type="evidence" value="ECO:0007669"/>
    <property type="project" value="InterPro"/>
</dbReference>
<dbReference type="PANTHER" id="PTHR12804:SF0">
    <property type="entry name" value="SIGNAL PEPTIDASE COMPLEX SUBUNIT 3"/>
    <property type="match status" value="1"/>
</dbReference>
<organism evidence="10 11">
    <name type="scientific">Peronospora matthiolae</name>
    <dbReference type="NCBI Taxonomy" id="2874970"/>
    <lineage>
        <taxon>Eukaryota</taxon>
        <taxon>Sar</taxon>
        <taxon>Stramenopiles</taxon>
        <taxon>Oomycota</taxon>
        <taxon>Peronosporomycetes</taxon>
        <taxon>Peronosporales</taxon>
        <taxon>Peronosporaceae</taxon>
        <taxon>Peronospora</taxon>
    </lineage>
</organism>
<accession>A0AAV1UU57</accession>
<comment type="subcellular location">
    <subcellularLocation>
        <location evidence="1">Endoplasmic reticulum membrane</location>
        <topology evidence="1">Single-pass type II membrane protein</topology>
    </subcellularLocation>
</comment>
<reference evidence="10" key="1">
    <citation type="submission" date="2024-01" db="EMBL/GenBank/DDBJ databases">
        <authorList>
            <person name="Webb A."/>
        </authorList>
    </citation>
    <scope>NUCLEOTIDE SEQUENCE</scope>
    <source>
        <strain evidence="10">Pm1</strain>
    </source>
</reference>
<evidence type="ECO:0000256" key="8">
    <source>
        <dbReference type="ARBA" id="ARBA00029556"/>
    </source>
</evidence>
<dbReference type="Proteomes" id="UP001162060">
    <property type="component" value="Unassembled WGS sequence"/>
</dbReference>
<sequence length="181" mass="20731">MYSVWTRANSAFFTSLMALAVMCTLTSFSTYLHESAPVVRRLDLVKLHSLRNYRDNVDRATLSFDLDADLSSVFNWNVKQLFVYVVAEFESASNIRNQVVIWDKIVQTKEDASMLQFQDEGVKYFLADQHDELRGANVTLRLEWDIMPVCGRIFVHTSDTKADFGLPNKYQGKAPKTGGRF</sequence>
<evidence type="ECO:0000313" key="11">
    <source>
        <dbReference type="Proteomes" id="UP001162060"/>
    </source>
</evidence>
<dbReference type="GO" id="GO:0045047">
    <property type="term" value="P:protein targeting to ER"/>
    <property type="evidence" value="ECO:0007669"/>
    <property type="project" value="TreeGrafter"/>
</dbReference>
<evidence type="ECO:0000256" key="4">
    <source>
        <dbReference type="ARBA" id="ARBA00022824"/>
    </source>
</evidence>
<dbReference type="InterPro" id="IPR007653">
    <property type="entry name" value="SPC3"/>
</dbReference>
<gene>
    <name evidence="10" type="ORF">PM001_LOCUS23206</name>
</gene>
<keyword evidence="3 9" id="KW-0812">Transmembrane</keyword>
<feature type="transmembrane region" description="Helical" evidence="9">
    <location>
        <begin position="12"/>
        <end position="32"/>
    </location>
</feature>
<evidence type="ECO:0000256" key="1">
    <source>
        <dbReference type="ARBA" id="ARBA00004648"/>
    </source>
</evidence>
<dbReference type="GO" id="GO:0006465">
    <property type="term" value="P:signal peptide processing"/>
    <property type="evidence" value="ECO:0007669"/>
    <property type="project" value="InterPro"/>
</dbReference>
<comment type="caution">
    <text evidence="10">The sequence shown here is derived from an EMBL/GenBank/DDBJ whole genome shotgun (WGS) entry which is preliminary data.</text>
</comment>
<evidence type="ECO:0000256" key="2">
    <source>
        <dbReference type="ARBA" id="ARBA00009289"/>
    </source>
</evidence>
<keyword evidence="4" id="KW-0256">Endoplasmic reticulum</keyword>
<proteinExistence type="inferred from homology"/>
<dbReference type="EMBL" id="CAKLBY020000229">
    <property type="protein sequence ID" value="CAK7938056.1"/>
    <property type="molecule type" value="Genomic_DNA"/>
</dbReference>
<evidence type="ECO:0000256" key="3">
    <source>
        <dbReference type="ARBA" id="ARBA00022692"/>
    </source>
</evidence>
<evidence type="ECO:0000256" key="6">
    <source>
        <dbReference type="ARBA" id="ARBA00022989"/>
    </source>
</evidence>
<evidence type="ECO:0000256" key="9">
    <source>
        <dbReference type="SAM" id="Phobius"/>
    </source>
</evidence>
<comment type="similarity">
    <text evidence="2">Belongs to the SPCS3 family.</text>
</comment>
<dbReference type="PANTHER" id="PTHR12804">
    <property type="entry name" value="MICROSOMAL SIGNAL PEPTIDASE 23 KD SUBUNIT SPC22/23"/>
    <property type="match status" value="1"/>
</dbReference>
<dbReference type="AlphaFoldDB" id="A0AAV1UU57"/>
<keyword evidence="7 9" id="KW-0472">Membrane</keyword>
<keyword evidence="6 9" id="KW-1133">Transmembrane helix</keyword>
<name>A0AAV1UU57_9STRA</name>
<protein>
    <recommendedName>
        <fullName evidence="8">Signal peptidase complex subunit 3</fullName>
    </recommendedName>
</protein>
<dbReference type="PIRSF" id="PIRSF016089">
    <property type="entry name" value="SPC22"/>
    <property type="match status" value="1"/>
</dbReference>
<evidence type="ECO:0000256" key="5">
    <source>
        <dbReference type="ARBA" id="ARBA00022968"/>
    </source>
</evidence>
<keyword evidence="5" id="KW-0735">Signal-anchor</keyword>
<evidence type="ECO:0000256" key="7">
    <source>
        <dbReference type="ARBA" id="ARBA00023136"/>
    </source>
</evidence>
<evidence type="ECO:0000313" key="10">
    <source>
        <dbReference type="EMBL" id="CAK7938056.1"/>
    </source>
</evidence>
<dbReference type="Pfam" id="PF04573">
    <property type="entry name" value="SPC22"/>
    <property type="match status" value="1"/>
</dbReference>